<comment type="subcellular location">
    <subcellularLocation>
        <location evidence="1">Cell membrane</location>
        <topology evidence="1">Peripheral membrane protein</topology>
    </subcellularLocation>
    <subcellularLocation>
        <location evidence="2">Cytoplasm</location>
    </subcellularLocation>
</comment>
<accession>A0A8X6TTL5</accession>
<feature type="region of interest" description="Disordered" evidence="18">
    <location>
        <begin position="2204"/>
        <end position="2224"/>
    </location>
</feature>
<dbReference type="GO" id="GO:0004519">
    <property type="term" value="F:endonuclease activity"/>
    <property type="evidence" value="ECO:0007669"/>
    <property type="project" value="UniProtKB-KW"/>
</dbReference>
<protein>
    <submittedName>
        <fullName evidence="22">Syntaxin-binding protein 5</fullName>
    </submittedName>
</protein>
<evidence type="ECO:0000256" key="6">
    <source>
        <dbReference type="ARBA" id="ARBA00022490"/>
    </source>
</evidence>
<dbReference type="PANTHER" id="PTHR10241">
    <property type="entry name" value="LETHAL 2 GIANT LARVAE PROTEIN"/>
    <property type="match status" value="1"/>
</dbReference>
<dbReference type="OrthoDB" id="19944at2759"/>
<feature type="region of interest" description="Disordered" evidence="18">
    <location>
        <begin position="849"/>
        <end position="875"/>
    </location>
</feature>
<keyword evidence="9" id="KW-0808">Transferase</keyword>
<dbReference type="InterPro" id="IPR043502">
    <property type="entry name" value="DNA/RNA_pol_sf"/>
</dbReference>
<dbReference type="Pfam" id="PF08596">
    <property type="entry name" value="Lgl_C"/>
    <property type="match status" value="1"/>
</dbReference>
<dbReference type="GO" id="GO:0005096">
    <property type="term" value="F:GTPase activator activity"/>
    <property type="evidence" value="ECO:0007669"/>
    <property type="project" value="TreeGrafter"/>
</dbReference>
<dbReference type="InterPro" id="IPR036397">
    <property type="entry name" value="RNaseH_sf"/>
</dbReference>
<dbReference type="SUPFAM" id="SSF50978">
    <property type="entry name" value="WD40 repeat-like"/>
    <property type="match status" value="2"/>
</dbReference>
<dbReference type="GO" id="GO:0005886">
    <property type="term" value="C:plasma membrane"/>
    <property type="evidence" value="ECO:0007669"/>
    <property type="project" value="UniProtKB-SubCell"/>
</dbReference>
<dbReference type="Pfam" id="PF08366">
    <property type="entry name" value="LLGL"/>
    <property type="match status" value="1"/>
</dbReference>
<proteinExistence type="inferred from homology"/>
<dbReference type="PROSITE" id="PS50892">
    <property type="entry name" value="V_SNARE"/>
    <property type="match status" value="1"/>
</dbReference>
<feature type="region of interest" description="Disordered" evidence="18">
    <location>
        <begin position="672"/>
        <end position="757"/>
    </location>
</feature>
<dbReference type="InterPro" id="IPR001584">
    <property type="entry name" value="Integrase_cat-core"/>
</dbReference>
<dbReference type="Gene3D" id="3.30.420.10">
    <property type="entry name" value="Ribonuclease H-like superfamily/Ribonuclease H"/>
    <property type="match status" value="1"/>
</dbReference>
<dbReference type="GO" id="GO:0045159">
    <property type="term" value="F:myosin II binding"/>
    <property type="evidence" value="ECO:0007669"/>
    <property type="project" value="TreeGrafter"/>
</dbReference>
<dbReference type="FunFam" id="3.30.420.10:FF:000063">
    <property type="entry name" value="Retrovirus-related Pol polyprotein from transposon 297-like Protein"/>
    <property type="match status" value="1"/>
</dbReference>
<keyword evidence="4" id="KW-1003">Cell membrane</keyword>
<dbReference type="GO" id="GO:0006887">
    <property type="term" value="P:exocytosis"/>
    <property type="evidence" value="ECO:0007669"/>
    <property type="project" value="UniProtKB-KW"/>
</dbReference>
<evidence type="ECO:0000256" key="14">
    <source>
        <dbReference type="ARBA" id="ARBA00022801"/>
    </source>
</evidence>
<dbReference type="Proteomes" id="UP000887013">
    <property type="component" value="Unassembled WGS sequence"/>
</dbReference>
<dbReference type="InterPro" id="IPR041373">
    <property type="entry name" value="RT_RNaseH"/>
</dbReference>
<dbReference type="GO" id="GO:0031201">
    <property type="term" value="C:SNARE complex"/>
    <property type="evidence" value="ECO:0007669"/>
    <property type="project" value="TreeGrafter"/>
</dbReference>
<dbReference type="Gene3D" id="3.30.70.270">
    <property type="match status" value="1"/>
</dbReference>
<evidence type="ECO:0000256" key="5">
    <source>
        <dbReference type="ARBA" id="ARBA00022483"/>
    </source>
</evidence>
<dbReference type="InterPro" id="IPR001680">
    <property type="entry name" value="WD40_rpt"/>
</dbReference>
<dbReference type="GO" id="GO:0019905">
    <property type="term" value="F:syntaxin binding"/>
    <property type="evidence" value="ECO:0007669"/>
    <property type="project" value="TreeGrafter"/>
</dbReference>
<dbReference type="SUPFAM" id="SSF53098">
    <property type="entry name" value="Ribonuclease H-like"/>
    <property type="match status" value="1"/>
</dbReference>
<feature type="compositionally biased region" description="Basic and acidic residues" evidence="18">
    <location>
        <begin position="726"/>
        <end position="740"/>
    </location>
</feature>
<dbReference type="InterPro" id="IPR013577">
    <property type="entry name" value="LLGL2"/>
</dbReference>
<evidence type="ECO:0000256" key="7">
    <source>
        <dbReference type="ARBA" id="ARBA00022553"/>
    </source>
</evidence>
<dbReference type="InterPro" id="IPR036322">
    <property type="entry name" value="WD40_repeat_dom_sf"/>
</dbReference>
<dbReference type="CDD" id="cd09274">
    <property type="entry name" value="RNase_HI_RT_Ty3"/>
    <property type="match status" value="1"/>
</dbReference>
<gene>
    <name evidence="22" type="primary">STXBP5</name>
    <name evidence="22" type="ORF">NPIL_646171</name>
</gene>
<comment type="caution">
    <text evidence="22">The sequence shown here is derived from an EMBL/GenBank/DDBJ whole genome shotgun (WGS) entry which is preliminary data.</text>
</comment>
<evidence type="ECO:0000256" key="11">
    <source>
        <dbReference type="ARBA" id="ARBA00022722"/>
    </source>
</evidence>
<dbReference type="GO" id="GO:0006893">
    <property type="term" value="P:Golgi to plasma membrane transport"/>
    <property type="evidence" value="ECO:0007669"/>
    <property type="project" value="TreeGrafter"/>
</dbReference>
<dbReference type="InterPro" id="IPR043128">
    <property type="entry name" value="Rev_trsase/Diguanyl_cyclase"/>
</dbReference>
<keyword evidence="11" id="KW-0540">Nuclease</keyword>
<dbReference type="Gene3D" id="2.130.10.10">
    <property type="entry name" value="YVTN repeat-like/Quinoprotein amine dehydrogenase"/>
    <property type="match status" value="2"/>
</dbReference>
<dbReference type="PROSITE" id="PS50878">
    <property type="entry name" value="RT_POL"/>
    <property type="match status" value="1"/>
</dbReference>
<dbReference type="InterPro" id="IPR012337">
    <property type="entry name" value="RNaseH-like_sf"/>
</dbReference>
<keyword evidence="14" id="KW-0378">Hydrolase</keyword>
<evidence type="ECO:0000256" key="3">
    <source>
        <dbReference type="ARBA" id="ARBA00008070"/>
    </source>
</evidence>
<feature type="domain" description="V-SNARE coiled-coil homology" evidence="20">
    <location>
        <begin position="1054"/>
        <end position="1114"/>
    </location>
</feature>
<evidence type="ECO:0000259" key="19">
    <source>
        <dbReference type="PROSITE" id="PS50878"/>
    </source>
</evidence>
<dbReference type="FunFam" id="1.10.340.70:FF:000004">
    <property type="entry name" value="Retrovirus-related Pol polyprotein from transposon 297-like Protein"/>
    <property type="match status" value="1"/>
</dbReference>
<dbReference type="PRINTS" id="PR00962">
    <property type="entry name" value="LETHAL2GIANT"/>
</dbReference>
<evidence type="ECO:0000256" key="12">
    <source>
        <dbReference type="ARBA" id="ARBA00022737"/>
    </source>
</evidence>
<feature type="region of interest" description="Disordered" evidence="18">
    <location>
        <begin position="1"/>
        <end position="40"/>
    </location>
</feature>
<dbReference type="CDD" id="cd15873">
    <property type="entry name" value="R-SNARE_STXBP5_6"/>
    <property type="match status" value="1"/>
</dbReference>
<feature type="compositionally biased region" description="Basic and acidic residues" evidence="18">
    <location>
        <begin position="850"/>
        <end position="862"/>
    </location>
</feature>
<keyword evidence="10" id="KW-0548">Nucleotidyltransferase</keyword>
<dbReference type="Pfam" id="PF17917">
    <property type="entry name" value="RT_RNaseH"/>
    <property type="match status" value="1"/>
</dbReference>
<organism evidence="22 23">
    <name type="scientific">Nephila pilipes</name>
    <name type="common">Giant wood spider</name>
    <name type="synonym">Nephila maculata</name>
    <dbReference type="NCBI Taxonomy" id="299642"/>
    <lineage>
        <taxon>Eukaryota</taxon>
        <taxon>Metazoa</taxon>
        <taxon>Ecdysozoa</taxon>
        <taxon>Arthropoda</taxon>
        <taxon>Chelicerata</taxon>
        <taxon>Arachnida</taxon>
        <taxon>Araneae</taxon>
        <taxon>Araneomorphae</taxon>
        <taxon>Entelegynae</taxon>
        <taxon>Araneoidea</taxon>
        <taxon>Nephilidae</taxon>
        <taxon>Nephila</taxon>
    </lineage>
</organism>
<evidence type="ECO:0000256" key="4">
    <source>
        <dbReference type="ARBA" id="ARBA00022475"/>
    </source>
</evidence>
<dbReference type="EMBL" id="BMAW01066365">
    <property type="protein sequence ID" value="GFT54725.1"/>
    <property type="molecule type" value="Genomic_DNA"/>
</dbReference>
<dbReference type="InterPro" id="IPR000664">
    <property type="entry name" value="Lethal2_giant"/>
</dbReference>
<sequence>MKRLKGVLDGLRPGSSGYQSQKDKSDHHTTLDTAPDAPTATDIDTVQEQLRPEHFKLAKTVRHGFPFHPTAVAFDPIQRLLAIGTHSGTLRVFGRPGVEYFMEHSDFPILQLLFLINEGALVTVTGDDYLHMCNLRQKKPEIAQSLKFQKERLTHCHLPFQSKWLYCGTDKGNVHLVNVESFTLSGYIIYWNKSIELSCKTHPGSVVHLSENPLDSNKLLIGFDKGLVVLWDLRNKAADARFNTNESSNLKSVAWQLEGRQFICSQGEGSLITWNVKVPNKPLSVVYPHAKSLIDGKPEPCNGIYKVECKVNRAGDTITVFSGGLPYEERGKTSSLTIQQGRSTTVLEMDYSIVDFEILCEAPWHTEYQEPYAIVVLLERDLVVVDLTSPGFPCFQNPYPMDFHKSPVTYCAYFADCPNDLVPAFYSVGSMGTKQCGCSDKDWPIDGGEWGTATLSYPEIVITGHADGSLQFWDASSVSFQVLYKLKTTKVFERPKPKSIDELEEDPFAIDNVAFCLNTRLLAVAGSSGHVIVYSFKKNDASIDLNVLEISIKSEPEENSGISEGNDSQNRSFSFQSSGRSNSEDSGKQSSQTENYFPLRVRTGPVRMTAGFHADLVCLTTRLEGESQPRITSLALQAGYGLMAYGNENGLAIVDIVQKTCLLNMATADLYGSADPYHRPPKSPRRTSSCANSSCDQDQGHSPCEEQSEGTSLSPTSRSHPHRRSMHAEMRHARSQEKFENTFSRSRSSSTSSIKDINTEEAASSECVVFLRFCESYGGKTDSCPSPSLWVGTSMGSVLVFLLILPPPGESRLVQPVIISPSGTIYRLKGGILNVSFLDSAGNVIPDSFDSAKEKDKEEKKRLTSRPSSSSLDRREKQFAVLTSERRSHVVLLPSQTGLYRNIISDTSYAVKADVSSLKDPGTSLVCYIATGHVNIYSLPSLRQLHHVDFLPVINVRNFSRMARTFCISANGHGLYLCSPSEVQKFTISAAFGNLLQDMMGTLFLTKEMPEPPKQGFFKGLFGGGPSILDKEELFGEASGKSSKNVARHYPGGTVEQVKAQSSSLGGDLLRARQALNERGEHLSKLEDTTVNMMTEAELLSDKSHQLLLKYRDKKCEALEKTKTALFRHLCGEEVKKQLRAFDLKANNGCKGLTLQQVLQEFDKYFLDYQNEIFASFKFLEIKQEQGEKFTDYYSRLRNAIVECNYGESQDCILRDKVIQGLLDKALQERLIRETSKKAKTLQEVVSESKAAENSKVQASVMNEKLSVNALKNFRNYRNQSKNNQKNDVNCKQCGKIHEKKKCPAYGTKCRNCDGRNHWAKMCRTQRNKKKNVAARRVNAIEENCENSETIYMRELKSVNELDMKEANCVWYEKIYVNKNPVMFKLDTGSQVNAIPKSKLLKWEEKPAVRKCKTAVLDYSDNRVPILELILKEFADVFTGTGRLHRIVKIKLKENSVPHVAAPRKVPLAIHHKVKEELNNMVEAGIISKVEEPTEWVSNMVVIDSPKKLRICLDPRPLNEAIQRPHSPIPTADTLVTKLQGGKVYTILDAKNGFWQLPLDEESSYLTTFCTPWGRYRFLVLPFGLNSAPEEFQKAMDEIYEEEDINPYFDDIALSSSTVEEHCRLLCRTLLKARKANLKFNELKTQLSQTSVNYLGHVLSDEGIKPDPKKSRAIEQFATPNCTEDFQRFLGMTQQRYAQIEKELMAVVYGLEHFNYYTYGRIVTVQTDHKPILGLSKKPYDTISPRLQRMLLRLNKYNIQLEYVPGKNIVIADALSRAQSTTDKFYEVLGQEATVRINLLTQASPTKWEEIAKMTTDDPEMQDVLFHINNGWPEKRKTKIAAQPYWHCKEEIYSTKESIICRGQRLVVPVKYRKEILKLLHVSHKGVVSSKIKAREYFYWPNLNRDVEEYVSKCKICQKYQRENQKEILINPEILGRPWQKVACDFFCLKGKEHLLMIDYLSKYVELKPLNSTTAQSVITVMKSIYATHGIPEDLVSDGGPPFNSNLMTNFFREWGIKHHVTPPHFPRANGQIERAVQTEKNSLTKAADKGKDLYVLLLDYRIQPAKDMPSPAELLMGRKLRTFLPSHPGQLKPTFDVERAREALRKRQIIQNKYANKNATVLPVLHQNAKVWRNRFHIRQDYTEDDNPCWSRTVEDLYNSDATEISRIPNNSADSQVNASPETNKSNINQQLQVPIENCSEKSNPVVRKSSRNIVKPVRYRDN</sequence>
<dbReference type="Gene3D" id="1.20.5.110">
    <property type="match status" value="1"/>
</dbReference>
<keyword evidence="8" id="KW-0853">WD repeat</keyword>
<evidence type="ECO:0000256" key="10">
    <source>
        <dbReference type="ARBA" id="ARBA00022695"/>
    </source>
</evidence>
<dbReference type="Gene3D" id="3.10.10.10">
    <property type="entry name" value="HIV Type 1 Reverse Transcriptase, subunit A, domain 1"/>
    <property type="match status" value="1"/>
</dbReference>
<keyword evidence="17" id="KW-0175">Coiled coil</keyword>
<dbReference type="InterPro" id="IPR041588">
    <property type="entry name" value="Integrase_H2C2"/>
</dbReference>
<comment type="similarity">
    <text evidence="3">Belongs to the WD repeat L(2)GL family.</text>
</comment>
<evidence type="ECO:0000259" key="21">
    <source>
        <dbReference type="PROSITE" id="PS50994"/>
    </source>
</evidence>
<keyword evidence="16" id="KW-0472">Membrane</keyword>
<feature type="compositionally biased region" description="Low complexity" evidence="18">
    <location>
        <begin position="744"/>
        <end position="753"/>
    </location>
</feature>
<feature type="compositionally biased region" description="Basic and acidic residues" evidence="18">
    <location>
        <begin position="21"/>
        <end position="30"/>
    </location>
</feature>
<keyword evidence="7" id="KW-0597">Phosphoprotein</keyword>
<keyword evidence="6" id="KW-0963">Cytoplasm</keyword>
<dbReference type="FunFam" id="2.130.10.10:FF:000521">
    <property type="entry name" value="syntaxin-binding protein 5-like isoform X1"/>
    <property type="match status" value="1"/>
</dbReference>
<evidence type="ECO:0000256" key="8">
    <source>
        <dbReference type="ARBA" id="ARBA00022574"/>
    </source>
</evidence>
<evidence type="ECO:0000313" key="23">
    <source>
        <dbReference type="Proteomes" id="UP000887013"/>
    </source>
</evidence>
<evidence type="ECO:0000256" key="2">
    <source>
        <dbReference type="ARBA" id="ARBA00004496"/>
    </source>
</evidence>
<dbReference type="InterPro" id="IPR042855">
    <property type="entry name" value="V_SNARE_CC"/>
</dbReference>
<feature type="domain" description="Integrase catalytic" evidence="21">
    <location>
        <begin position="1934"/>
        <end position="2097"/>
    </location>
</feature>
<dbReference type="GO" id="GO:0003964">
    <property type="term" value="F:RNA-directed DNA polymerase activity"/>
    <property type="evidence" value="ECO:0007669"/>
    <property type="project" value="UniProtKB-KW"/>
</dbReference>
<dbReference type="SMART" id="SM00320">
    <property type="entry name" value="WD40"/>
    <property type="match status" value="6"/>
</dbReference>
<reference evidence="22" key="1">
    <citation type="submission" date="2020-08" db="EMBL/GenBank/DDBJ databases">
        <title>Multicomponent nature underlies the extraordinary mechanical properties of spider dragline silk.</title>
        <authorList>
            <person name="Kono N."/>
            <person name="Nakamura H."/>
            <person name="Mori M."/>
            <person name="Yoshida Y."/>
            <person name="Ohtoshi R."/>
            <person name="Malay A.D."/>
            <person name="Moran D.A.P."/>
            <person name="Tomita M."/>
            <person name="Numata K."/>
            <person name="Arakawa K."/>
        </authorList>
    </citation>
    <scope>NUCLEOTIDE SEQUENCE</scope>
</reference>
<dbReference type="SUPFAM" id="SSF56672">
    <property type="entry name" value="DNA/RNA polymerases"/>
    <property type="match status" value="1"/>
</dbReference>
<keyword evidence="12" id="KW-0677">Repeat</keyword>
<feature type="compositionally biased region" description="Polar residues" evidence="18">
    <location>
        <begin position="686"/>
        <end position="697"/>
    </location>
</feature>
<dbReference type="InterPro" id="IPR000477">
    <property type="entry name" value="RT_dom"/>
</dbReference>
<dbReference type="CDD" id="cd01647">
    <property type="entry name" value="RT_LTR"/>
    <property type="match status" value="1"/>
</dbReference>
<keyword evidence="15" id="KW-0695">RNA-directed DNA polymerase</keyword>
<dbReference type="Pfam" id="PF17921">
    <property type="entry name" value="Integrase_H2C2"/>
    <property type="match status" value="1"/>
</dbReference>
<dbReference type="PANTHER" id="PTHR10241:SF25">
    <property type="entry name" value="TOMOSYN, ISOFORM C"/>
    <property type="match status" value="1"/>
</dbReference>
<feature type="region of interest" description="Disordered" evidence="18">
    <location>
        <begin position="556"/>
        <end position="597"/>
    </location>
</feature>
<dbReference type="PROSITE" id="PS50994">
    <property type="entry name" value="INTEGRASE"/>
    <property type="match status" value="1"/>
</dbReference>
<feature type="compositionally biased region" description="Low complexity" evidence="18">
    <location>
        <begin position="31"/>
        <end position="40"/>
    </location>
</feature>
<evidence type="ECO:0000259" key="20">
    <source>
        <dbReference type="PROSITE" id="PS50892"/>
    </source>
</evidence>
<evidence type="ECO:0000256" key="9">
    <source>
        <dbReference type="ARBA" id="ARBA00022679"/>
    </source>
</evidence>
<evidence type="ECO:0000313" key="22">
    <source>
        <dbReference type="EMBL" id="GFT54725.1"/>
    </source>
</evidence>
<keyword evidence="5" id="KW-0268">Exocytosis</keyword>
<name>A0A8X6TTL5_NEPPI</name>
<dbReference type="InterPro" id="IPR015943">
    <property type="entry name" value="WD40/YVTN_repeat-like_dom_sf"/>
</dbReference>
<dbReference type="InterPro" id="IPR013905">
    <property type="entry name" value="Lgl_C_dom"/>
</dbReference>
<evidence type="ECO:0000256" key="1">
    <source>
        <dbReference type="ARBA" id="ARBA00004202"/>
    </source>
</evidence>
<feature type="domain" description="Reverse transcriptase" evidence="19">
    <location>
        <begin position="1484"/>
        <end position="1659"/>
    </location>
</feature>
<dbReference type="GO" id="GO:0003676">
    <property type="term" value="F:nucleic acid binding"/>
    <property type="evidence" value="ECO:0007669"/>
    <property type="project" value="InterPro"/>
</dbReference>
<evidence type="ECO:0000256" key="15">
    <source>
        <dbReference type="ARBA" id="ARBA00022918"/>
    </source>
</evidence>
<dbReference type="GO" id="GO:0016787">
    <property type="term" value="F:hydrolase activity"/>
    <property type="evidence" value="ECO:0007669"/>
    <property type="project" value="UniProtKB-KW"/>
</dbReference>
<evidence type="ECO:0000256" key="13">
    <source>
        <dbReference type="ARBA" id="ARBA00022759"/>
    </source>
</evidence>
<dbReference type="Pfam" id="PF00078">
    <property type="entry name" value="RVT_1"/>
    <property type="match status" value="1"/>
</dbReference>
<dbReference type="Gene3D" id="1.10.340.70">
    <property type="match status" value="1"/>
</dbReference>
<evidence type="ECO:0000256" key="18">
    <source>
        <dbReference type="SAM" id="MobiDB-lite"/>
    </source>
</evidence>
<evidence type="ECO:0000256" key="17">
    <source>
        <dbReference type="PROSITE-ProRule" id="PRU00290"/>
    </source>
</evidence>
<keyword evidence="23" id="KW-1185">Reference proteome</keyword>
<dbReference type="GO" id="GO:0015074">
    <property type="term" value="P:DNA integration"/>
    <property type="evidence" value="ECO:0007669"/>
    <property type="project" value="InterPro"/>
</dbReference>
<keyword evidence="13" id="KW-0255">Endonuclease</keyword>
<evidence type="ECO:0000256" key="16">
    <source>
        <dbReference type="ARBA" id="ARBA00023136"/>
    </source>
</evidence>
<dbReference type="GO" id="GO:0042575">
    <property type="term" value="C:DNA polymerase complex"/>
    <property type="evidence" value="ECO:0007669"/>
    <property type="project" value="UniProtKB-ARBA"/>
</dbReference>
<feature type="compositionally biased region" description="Low complexity" evidence="18">
    <location>
        <begin position="568"/>
        <end position="581"/>
    </location>
</feature>